<accession>A0A931DF94</accession>
<dbReference type="AlphaFoldDB" id="A0A931DF94"/>
<gene>
    <name evidence="3" type="ORF">IW256_001666</name>
</gene>
<dbReference type="Pfam" id="PF08327">
    <property type="entry name" value="AHSA1"/>
    <property type="match status" value="1"/>
</dbReference>
<organism evidence="3 4">
    <name type="scientific">Actinomadura viridis</name>
    <dbReference type="NCBI Taxonomy" id="58110"/>
    <lineage>
        <taxon>Bacteria</taxon>
        <taxon>Bacillati</taxon>
        <taxon>Actinomycetota</taxon>
        <taxon>Actinomycetes</taxon>
        <taxon>Streptosporangiales</taxon>
        <taxon>Thermomonosporaceae</taxon>
        <taxon>Actinomadura</taxon>
    </lineage>
</organism>
<evidence type="ECO:0000259" key="2">
    <source>
        <dbReference type="Pfam" id="PF08327"/>
    </source>
</evidence>
<name>A0A931DF94_9ACTN</name>
<evidence type="ECO:0000313" key="4">
    <source>
        <dbReference type="Proteomes" id="UP000614047"/>
    </source>
</evidence>
<dbReference type="Proteomes" id="UP000614047">
    <property type="component" value="Unassembled WGS sequence"/>
</dbReference>
<feature type="domain" description="Activator of Hsp90 ATPase homologue 1/2-like C-terminal" evidence="2">
    <location>
        <begin position="35"/>
        <end position="154"/>
    </location>
</feature>
<dbReference type="InterPro" id="IPR023393">
    <property type="entry name" value="START-like_dom_sf"/>
</dbReference>
<evidence type="ECO:0000256" key="1">
    <source>
        <dbReference type="ARBA" id="ARBA00006817"/>
    </source>
</evidence>
<dbReference type="Gene3D" id="3.30.530.20">
    <property type="match status" value="1"/>
</dbReference>
<comment type="similarity">
    <text evidence="1">Belongs to the AHA1 family.</text>
</comment>
<dbReference type="SUPFAM" id="SSF55961">
    <property type="entry name" value="Bet v1-like"/>
    <property type="match status" value="1"/>
</dbReference>
<reference evidence="3" key="1">
    <citation type="submission" date="2020-11" db="EMBL/GenBank/DDBJ databases">
        <title>Sequencing the genomes of 1000 actinobacteria strains.</title>
        <authorList>
            <person name="Klenk H.-P."/>
        </authorList>
    </citation>
    <scope>NUCLEOTIDE SEQUENCE</scope>
    <source>
        <strain evidence="3">DSM 43175</strain>
    </source>
</reference>
<sequence length="220" mass="23366">MIDIIDQINAIHREIGDRPVASGAGRSLLLRRVYDADIEDVWSACTEADRIGRWLAPIDGDLRPGGSFQLKGNAGGVILRCDRPELIKVTWGFGEGMVTEVEVRLAPAPGPDGGTVLELEHASPAEIVDELVRAHGPGGTIGIGGGWDLTLLGLDLYLHDTAFDPAALEDTPELKEFATRSCQAWGAAVQTAWGTGDDDLAAAVAFATQHYAPDATGDER</sequence>
<dbReference type="EMBL" id="JADOUA010000001">
    <property type="protein sequence ID" value="MBG6087553.1"/>
    <property type="molecule type" value="Genomic_DNA"/>
</dbReference>
<dbReference type="RefSeq" id="WP_197010396.1">
    <property type="nucleotide sequence ID" value="NZ_BAABES010000024.1"/>
</dbReference>
<protein>
    <submittedName>
        <fullName evidence="3">Uncharacterized protein YndB with AHSA1/START domain</fullName>
    </submittedName>
</protein>
<keyword evidence="4" id="KW-1185">Reference proteome</keyword>
<evidence type="ECO:0000313" key="3">
    <source>
        <dbReference type="EMBL" id="MBG6087553.1"/>
    </source>
</evidence>
<comment type="caution">
    <text evidence="3">The sequence shown here is derived from an EMBL/GenBank/DDBJ whole genome shotgun (WGS) entry which is preliminary data.</text>
</comment>
<dbReference type="InterPro" id="IPR013538">
    <property type="entry name" value="ASHA1/2-like_C"/>
</dbReference>
<proteinExistence type="inferred from homology"/>